<feature type="compositionally biased region" description="Acidic residues" evidence="1">
    <location>
        <begin position="11"/>
        <end position="23"/>
    </location>
</feature>
<gene>
    <name evidence="2" type="ORF">GCM10011314_04680</name>
</gene>
<name>A0A8H9FR37_9MICO</name>
<reference evidence="2" key="1">
    <citation type="journal article" date="2014" name="Int. J. Syst. Evol. Microbiol.">
        <title>Complete genome sequence of Corynebacterium casei LMG S-19264T (=DSM 44701T), isolated from a smear-ripened cheese.</title>
        <authorList>
            <consortium name="US DOE Joint Genome Institute (JGI-PGF)"/>
            <person name="Walter F."/>
            <person name="Albersmeier A."/>
            <person name="Kalinowski J."/>
            <person name="Ruckert C."/>
        </authorList>
    </citation>
    <scope>NUCLEOTIDE SEQUENCE</scope>
    <source>
        <strain evidence="2">CGMCC 1.10749</strain>
    </source>
</reference>
<dbReference type="Proteomes" id="UP000628079">
    <property type="component" value="Unassembled WGS sequence"/>
</dbReference>
<evidence type="ECO:0000313" key="3">
    <source>
        <dbReference type="Proteomes" id="UP000628079"/>
    </source>
</evidence>
<evidence type="ECO:0000313" key="2">
    <source>
        <dbReference type="EMBL" id="GGB68467.1"/>
    </source>
</evidence>
<protein>
    <submittedName>
        <fullName evidence="2">Uncharacterized protein</fullName>
    </submittedName>
</protein>
<organism evidence="2 3">
    <name type="scientific">Knoellia flava</name>
    <dbReference type="NCBI Taxonomy" id="913969"/>
    <lineage>
        <taxon>Bacteria</taxon>
        <taxon>Bacillati</taxon>
        <taxon>Actinomycetota</taxon>
        <taxon>Actinomycetes</taxon>
        <taxon>Micrococcales</taxon>
        <taxon>Intrasporangiaceae</taxon>
        <taxon>Knoellia</taxon>
    </lineage>
</organism>
<comment type="caution">
    <text evidence="2">The sequence shown here is derived from an EMBL/GenBank/DDBJ whole genome shotgun (WGS) entry which is preliminary data.</text>
</comment>
<reference evidence="2" key="2">
    <citation type="submission" date="2020-09" db="EMBL/GenBank/DDBJ databases">
        <authorList>
            <person name="Sun Q."/>
            <person name="Zhou Y."/>
        </authorList>
    </citation>
    <scope>NUCLEOTIDE SEQUENCE</scope>
    <source>
        <strain evidence="2">CGMCC 1.10749</strain>
    </source>
</reference>
<sequence>MSDHDVQPGSDEPEPAGETDDTGSADGAEAPTQGAPAPETGDLVIDAALRDLAEAPEDDLDAQVERGEQVQRTLQGRLSDLGG</sequence>
<dbReference type="AlphaFoldDB" id="A0A8H9FR37"/>
<accession>A0A8H9FR37</accession>
<proteinExistence type="predicted"/>
<dbReference type="RefSeq" id="WP_035947773.1">
    <property type="nucleotide sequence ID" value="NZ_BMEA01000001.1"/>
</dbReference>
<evidence type="ECO:0000256" key="1">
    <source>
        <dbReference type="SAM" id="MobiDB-lite"/>
    </source>
</evidence>
<feature type="region of interest" description="Disordered" evidence="1">
    <location>
        <begin position="1"/>
        <end position="44"/>
    </location>
</feature>
<dbReference type="EMBL" id="BMEA01000001">
    <property type="protein sequence ID" value="GGB68467.1"/>
    <property type="molecule type" value="Genomic_DNA"/>
</dbReference>